<evidence type="ECO:0000256" key="3">
    <source>
        <dbReference type="ARBA" id="ARBA00022598"/>
    </source>
</evidence>
<evidence type="ECO:0000256" key="7">
    <source>
        <dbReference type="ARBA" id="ARBA00048258"/>
    </source>
</evidence>
<accession>A0A090AJA0</accession>
<dbReference type="InterPro" id="IPR042176">
    <property type="entry name" value="Pantoate_ligase_C"/>
</dbReference>
<dbReference type="InterPro" id="IPR004821">
    <property type="entry name" value="Cyt_trans-like"/>
</dbReference>
<comment type="function">
    <text evidence="8">Catalyzes the condensation of pantoate with beta-alanine in an ATP-dependent reaction via a pantoyl-adenylate intermediate.</text>
</comment>
<dbReference type="PANTHER" id="PTHR21299:SF1">
    <property type="entry name" value="PANTOATE--BETA-ALANINE LIGASE"/>
    <property type="match status" value="1"/>
</dbReference>
<evidence type="ECO:0000256" key="8">
    <source>
        <dbReference type="HAMAP-Rule" id="MF_00158"/>
    </source>
</evidence>
<keyword evidence="4 8" id="KW-0566">Pantothenate biosynthesis</keyword>
<dbReference type="FunFam" id="3.40.50.620:FF:000013">
    <property type="entry name" value="Pantothenate synthetase"/>
    <property type="match status" value="1"/>
</dbReference>
<reference evidence="9 10" key="1">
    <citation type="journal article" date="2014" name="ISME J.">
        <title>Ecophysiology of Thioploca ingrica as revealed by the complete genome sequence supplemented with proteomic evidence.</title>
        <authorList>
            <person name="Kojima H."/>
            <person name="Ogura Y."/>
            <person name="Yamamoto N."/>
            <person name="Togashi T."/>
            <person name="Mori H."/>
            <person name="Watanabe T."/>
            <person name="Nemoto F."/>
            <person name="Kurokawa K."/>
            <person name="Hayashi T."/>
            <person name="Fukui M."/>
        </authorList>
    </citation>
    <scope>NUCLEOTIDE SEQUENCE [LARGE SCALE GENOMIC DNA]</scope>
</reference>
<sequence>MMKIITQIAELRAQINEWRNNQQRIAFIPTMGNLHDGHLTLVKQALTVADRVVVSIFVNPLQFGATEDYQTYPRTLTEDSDQLAQQGVDLLFNPAVTTIYPGGIEATTGIQVPKLSEILCGASRPVLFKGVATVVNILFNLVQPDEALFGEKDYQQLLIIKRMVTDLFIPIKIVGVPTVREPDGLAMSSRNHYLNQEQRAIAPYLFQTLHHMKVKITAGQREWALLESEAIESLKQIGFNPDYVSVRCCHDLTIPTPEDKNLIILAAAWLGPARLIDNIFVTCQ</sequence>
<comment type="subcellular location">
    <subcellularLocation>
        <location evidence="8">Cytoplasm</location>
    </subcellularLocation>
</comment>
<feature type="binding site" evidence="8">
    <location>
        <position position="62"/>
    </location>
    <ligand>
        <name>(R)-pantoate</name>
        <dbReference type="ChEBI" id="CHEBI:15980"/>
    </ligand>
</feature>
<evidence type="ECO:0000313" key="9">
    <source>
        <dbReference type="EMBL" id="BAP54960.1"/>
    </source>
</evidence>
<dbReference type="CDD" id="cd00560">
    <property type="entry name" value="PanC"/>
    <property type="match status" value="1"/>
</dbReference>
<dbReference type="KEGG" id="tig:THII_0663"/>
<dbReference type="EC" id="6.3.2.1" evidence="8"/>
<dbReference type="GO" id="GO:0005829">
    <property type="term" value="C:cytosol"/>
    <property type="evidence" value="ECO:0007669"/>
    <property type="project" value="TreeGrafter"/>
</dbReference>
<name>A0A090AJA0_9GAMM</name>
<comment type="subunit">
    <text evidence="8">Homodimer.</text>
</comment>
<organism evidence="9 10">
    <name type="scientific">Thioploca ingrica</name>
    <dbReference type="NCBI Taxonomy" id="40754"/>
    <lineage>
        <taxon>Bacteria</taxon>
        <taxon>Pseudomonadati</taxon>
        <taxon>Pseudomonadota</taxon>
        <taxon>Gammaproteobacteria</taxon>
        <taxon>Thiotrichales</taxon>
        <taxon>Thiotrichaceae</taxon>
        <taxon>Thioploca</taxon>
    </lineage>
</organism>
<dbReference type="STRING" id="40754.THII_0663"/>
<comment type="miscellaneous">
    <text evidence="8">The reaction proceeds by a bi uni uni bi ping pong mechanism.</text>
</comment>
<evidence type="ECO:0000256" key="6">
    <source>
        <dbReference type="ARBA" id="ARBA00022840"/>
    </source>
</evidence>
<comment type="pathway">
    <text evidence="1 8">Cofactor biosynthesis; (R)-pantothenate biosynthesis; (R)-pantothenate from (R)-pantoate and beta-alanine: step 1/1.</text>
</comment>
<feature type="binding site" evidence="8">
    <location>
        <position position="179"/>
    </location>
    <ligand>
        <name>ATP</name>
        <dbReference type="ChEBI" id="CHEBI:30616"/>
    </ligand>
</feature>
<proteinExistence type="inferred from homology"/>
<dbReference type="AlphaFoldDB" id="A0A090AJA0"/>
<feature type="binding site" evidence="8">
    <location>
        <position position="62"/>
    </location>
    <ligand>
        <name>beta-alanine</name>
        <dbReference type="ChEBI" id="CHEBI:57966"/>
    </ligand>
</feature>
<evidence type="ECO:0000256" key="2">
    <source>
        <dbReference type="ARBA" id="ARBA00009256"/>
    </source>
</evidence>
<dbReference type="Gene3D" id="3.40.50.620">
    <property type="entry name" value="HUPs"/>
    <property type="match status" value="1"/>
</dbReference>
<dbReference type="PANTHER" id="PTHR21299">
    <property type="entry name" value="CYTIDYLATE KINASE/PANTOATE-BETA-ALANINE LIGASE"/>
    <property type="match status" value="1"/>
</dbReference>
<evidence type="ECO:0000256" key="1">
    <source>
        <dbReference type="ARBA" id="ARBA00004990"/>
    </source>
</evidence>
<dbReference type="GO" id="GO:0004592">
    <property type="term" value="F:pantoate-beta-alanine ligase activity"/>
    <property type="evidence" value="ECO:0007669"/>
    <property type="project" value="UniProtKB-UniRule"/>
</dbReference>
<dbReference type="InterPro" id="IPR014729">
    <property type="entry name" value="Rossmann-like_a/b/a_fold"/>
</dbReference>
<dbReference type="NCBIfam" id="TIGR00018">
    <property type="entry name" value="panC"/>
    <property type="match status" value="1"/>
</dbReference>
<dbReference type="Pfam" id="PF02569">
    <property type="entry name" value="Pantoate_ligase"/>
    <property type="match status" value="1"/>
</dbReference>
<dbReference type="HOGENOM" id="CLU_047148_0_0_6"/>
<keyword evidence="5 8" id="KW-0547">Nucleotide-binding</keyword>
<dbReference type="HAMAP" id="MF_00158">
    <property type="entry name" value="PanC"/>
    <property type="match status" value="1"/>
</dbReference>
<dbReference type="Gene3D" id="3.30.1300.10">
    <property type="entry name" value="Pantoate-beta-alanine ligase, C-terminal domain"/>
    <property type="match status" value="1"/>
</dbReference>
<evidence type="ECO:0000256" key="4">
    <source>
        <dbReference type="ARBA" id="ARBA00022655"/>
    </source>
</evidence>
<keyword evidence="3 8" id="KW-0436">Ligase</keyword>
<keyword evidence="8" id="KW-0963">Cytoplasm</keyword>
<keyword evidence="10" id="KW-1185">Reference proteome</keyword>
<feature type="binding site" evidence="8">
    <location>
        <begin position="187"/>
        <end position="190"/>
    </location>
    <ligand>
        <name>ATP</name>
        <dbReference type="ChEBI" id="CHEBI:30616"/>
    </ligand>
</feature>
<gene>
    <name evidence="8" type="primary">panC</name>
    <name evidence="9" type="ORF">THII_0663</name>
</gene>
<dbReference type="Proteomes" id="UP000031623">
    <property type="component" value="Chromosome"/>
</dbReference>
<feature type="binding site" evidence="8">
    <location>
        <begin position="31"/>
        <end position="38"/>
    </location>
    <ligand>
        <name>ATP</name>
        <dbReference type="ChEBI" id="CHEBI:30616"/>
    </ligand>
</feature>
<comment type="similarity">
    <text evidence="2 8">Belongs to the pantothenate synthetase family.</text>
</comment>
<feature type="binding site" evidence="8">
    <location>
        <position position="156"/>
    </location>
    <ligand>
        <name>(R)-pantoate</name>
        <dbReference type="ChEBI" id="CHEBI:15980"/>
    </ligand>
</feature>
<dbReference type="EMBL" id="AP014633">
    <property type="protein sequence ID" value="BAP54960.1"/>
    <property type="molecule type" value="Genomic_DNA"/>
</dbReference>
<protein>
    <recommendedName>
        <fullName evidence="8">Pantothenate synthetase</fullName>
        <shortName evidence="8">PS</shortName>
        <ecNumber evidence="8">6.3.2.1</ecNumber>
    </recommendedName>
    <alternativeName>
        <fullName evidence="8">Pantoate--beta-alanine ligase</fullName>
    </alternativeName>
    <alternativeName>
        <fullName evidence="8">Pantoate-activating enzyme</fullName>
    </alternativeName>
</protein>
<evidence type="ECO:0000313" key="10">
    <source>
        <dbReference type="Proteomes" id="UP000031623"/>
    </source>
</evidence>
<dbReference type="UniPathway" id="UPA00028">
    <property type="reaction ID" value="UER00005"/>
</dbReference>
<feature type="active site" description="Proton donor" evidence="8">
    <location>
        <position position="38"/>
    </location>
</feature>
<keyword evidence="6 8" id="KW-0067">ATP-binding</keyword>
<dbReference type="InterPro" id="IPR003721">
    <property type="entry name" value="Pantoate_ligase"/>
</dbReference>
<feature type="binding site" evidence="8">
    <location>
        <begin position="150"/>
        <end position="153"/>
    </location>
    <ligand>
        <name>ATP</name>
        <dbReference type="ChEBI" id="CHEBI:30616"/>
    </ligand>
</feature>
<evidence type="ECO:0000256" key="5">
    <source>
        <dbReference type="ARBA" id="ARBA00022741"/>
    </source>
</evidence>
<dbReference type="SUPFAM" id="SSF52374">
    <property type="entry name" value="Nucleotidylyl transferase"/>
    <property type="match status" value="1"/>
</dbReference>
<comment type="catalytic activity">
    <reaction evidence="7 8">
        <text>(R)-pantoate + beta-alanine + ATP = (R)-pantothenate + AMP + diphosphate + H(+)</text>
        <dbReference type="Rhea" id="RHEA:10912"/>
        <dbReference type="ChEBI" id="CHEBI:15378"/>
        <dbReference type="ChEBI" id="CHEBI:15980"/>
        <dbReference type="ChEBI" id="CHEBI:29032"/>
        <dbReference type="ChEBI" id="CHEBI:30616"/>
        <dbReference type="ChEBI" id="CHEBI:33019"/>
        <dbReference type="ChEBI" id="CHEBI:57966"/>
        <dbReference type="ChEBI" id="CHEBI:456215"/>
        <dbReference type="EC" id="6.3.2.1"/>
    </reaction>
</comment>
<dbReference type="GO" id="GO:0015940">
    <property type="term" value="P:pantothenate biosynthetic process"/>
    <property type="evidence" value="ECO:0007669"/>
    <property type="project" value="UniProtKB-UniRule"/>
</dbReference>
<dbReference type="GO" id="GO:0005524">
    <property type="term" value="F:ATP binding"/>
    <property type="evidence" value="ECO:0007669"/>
    <property type="project" value="UniProtKB-KW"/>
</dbReference>
<dbReference type="NCBIfam" id="TIGR00125">
    <property type="entry name" value="cyt_tran_rel"/>
    <property type="match status" value="1"/>
</dbReference>